<dbReference type="GO" id="GO:0043328">
    <property type="term" value="P:protein transport to vacuole involved in ubiquitin-dependent protein catabolic process via the multivesicular body sorting pathway"/>
    <property type="evidence" value="ECO:0007669"/>
    <property type="project" value="InterPro"/>
</dbReference>
<comment type="similarity">
    <text evidence="2">Belongs to the TOM1 family.</text>
</comment>
<proteinExistence type="inferred from homology"/>
<accession>A0AAQ3JR21</accession>
<dbReference type="EMBL" id="CP136890">
    <property type="protein sequence ID" value="WOK93808.1"/>
    <property type="molecule type" value="Genomic_DNA"/>
</dbReference>
<feature type="compositionally biased region" description="Low complexity" evidence="6">
    <location>
        <begin position="299"/>
        <end position="316"/>
    </location>
</feature>
<dbReference type="GO" id="GO:0035091">
    <property type="term" value="F:phosphatidylinositol binding"/>
    <property type="evidence" value="ECO:0007669"/>
    <property type="project" value="InterPro"/>
</dbReference>
<evidence type="ECO:0000256" key="3">
    <source>
        <dbReference type="ARBA" id="ARBA00022448"/>
    </source>
</evidence>
<feature type="domain" description="GAT" evidence="8">
    <location>
        <begin position="179"/>
        <end position="267"/>
    </location>
</feature>
<keyword evidence="5" id="KW-0472">Membrane</keyword>
<feature type="region of interest" description="Disordered" evidence="6">
    <location>
        <begin position="644"/>
        <end position="665"/>
    </location>
</feature>
<dbReference type="CDD" id="cd14231">
    <property type="entry name" value="GAT_GGA-like_plant"/>
    <property type="match status" value="1"/>
</dbReference>
<dbReference type="PANTHER" id="PTHR45898">
    <property type="entry name" value="TOM1-LIKE PROTEIN"/>
    <property type="match status" value="1"/>
</dbReference>
<dbReference type="InterPro" id="IPR002014">
    <property type="entry name" value="VHS_dom"/>
</dbReference>
<gene>
    <name evidence="9" type="ORF">Cni_G02509</name>
</gene>
<dbReference type="FunFam" id="1.25.40.90:FF:000028">
    <property type="entry name" value="TOM1-like protein 2"/>
    <property type="match status" value="1"/>
</dbReference>
<dbReference type="PROSITE" id="PS50909">
    <property type="entry name" value="GAT"/>
    <property type="match status" value="1"/>
</dbReference>
<dbReference type="Proteomes" id="UP001327560">
    <property type="component" value="Chromosome 1"/>
</dbReference>
<dbReference type="Pfam" id="PF03127">
    <property type="entry name" value="GAT"/>
    <property type="match status" value="1"/>
</dbReference>
<dbReference type="Gene3D" id="1.20.58.160">
    <property type="match status" value="1"/>
</dbReference>
<keyword evidence="4" id="KW-0653">Protein transport</keyword>
<dbReference type="SMART" id="SM00288">
    <property type="entry name" value="VHS"/>
    <property type="match status" value="1"/>
</dbReference>
<evidence type="ECO:0000256" key="4">
    <source>
        <dbReference type="ARBA" id="ARBA00022927"/>
    </source>
</evidence>
<dbReference type="CDD" id="cd03561">
    <property type="entry name" value="VHS"/>
    <property type="match status" value="1"/>
</dbReference>
<feature type="domain" description="VHS" evidence="7">
    <location>
        <begin position="9"/>
        <end position="138"/>
    </location>
</feature>
<dbReference type="PANTHER" id="PTHR45898:SF4">
    <property type="entry name" value="TARGET OF MYB PROTEIN 1"/>
    <property type="match status" value="1"/>
</dbReference>
<dbReference type="GO" id="GO:0005737">
    <property type="term" value="C:cytoplasm"/>
    <property type="evidence" value="ECO:0007669"/>
    <property type="project" value="UniProtKB-ARBA"/>
</dbReference>
<dbReference type="GO" id="GO:0016020">
    <property type="term" value="C:membrane"/>
    <property type="evidence" value="ECO:0007669"/>
    <property type="project" value="UniProtKB-SubCell"/>
</dbReference>
<dbReference type="SUPFAM" id="SSF89009">
    <property type="entry name" value="GAT-like domain"/>
    <property type="match status" value="1"/>
</dbReference>
<organism evidence="9 10">
    <name type="scientific">Canna indica</name>
    <name type="common">Indian-shot</name>
    <dbReference type="NCBI Taxonomy" id="4628"/>
    <lineage>
        <taxon>Eukaryota</taxon>
        <taxon>Viridiplantae</taxon>
        <taxon>Streptophyta</taxon>
        <taxon>Embryophyta</taxon>
        <taxon>Tracheophyta</taxon>
        <taxon>Spermatophyta</taxon>
        <taxon>Magnoliopsida</taxon>
        <taxon>Liliopsida</taxon>
        <taxon>Zingiberales</taxon>
        <taxon>Cannaceae</taxon>
        <taxon>Canna</taxon>
    </lineage>
</organism>
<evidence type="ECO:0000256" key="6">
    <source>
        <dbReference type="SAM" id="MobiDB-lite"/>
    </source>
</evidence>
<dbReference type="GO" id="GO:0043130">
    <property type="term" value="F:ubiquitin binding"/>
    <property type="evidence" value="ECO:0007669"/>
    <property type="project" value="InterPro"/>
</dbReference>
<evidence type="ECO:0000313" key="9">
    <source>
        <dbReference type="EMBL" id="WOK93808.1"/>
    </source>
</evidence>
<evidence type="ECO:0000259" key="7">
    <source>
        <dbReference type="PROSITE" id="PS50179"/>
    </source>
</evidence>
<dbReference type="Gene3D" id="1.25.40.90">
    <property type="match status" value="1"/>
</dbReference>
<feature type="region of interest" description="Disordered" evidence="6">
    <location>
        <begin position="415"/>
        <end position="435"/>
    </location>
</feature>
<evidence type="ECO:0000259" key="8">
    <source>
        <dbReference type="PROSITE" id="PS50909"/>
    </source>
</evidence>
<evidence type="ECO:0000256" key="5">
    <source>
        <dbReference type="ARBA" id="ARBA00023136"/>
    </source>
</evidence>
<dbReference type="AlphaFoldDB" id="A0AAQ3JR21"/>
<reference evidence="9 10" key="1">
    <citation type="submission" date="2023-10" db="EMBL/GenBank/DDBJ databases">
        <title>Chromosome-scale genome assembly provides insights into flower coloration mechanisms of Canna indica.</title>
        <authorList>
            <person name="Li C."/>
        </authorList>
    </citation>
    <scope>NUCLEOTIDE SEQUENCE [LARGE SCALE GENOMIC DNA]</scope>
    <source>
        <tissue evidence="9">Flower</tissue>
    </source>
</reference>
<feature type="region of interest" description="Disordered" evidence="6">
    <location>
        <begin position="289"/>
        <end position="319"/>
    </location>
</feature>
<dbReference type="InterPro" id="IPR038425">
    <property type="entry name" value="GAT_sf"/>
</dbReference>
<feature type="compositionally biased region" description="Basic and acidic residues" evidence="6">
    <location>
        <begin position="289"/>
        <end position="298"/>
    </location>
</feature>
<dbReference type="SUPFAM" id="SSF48464">
    <property type="entry name" value="ENTH/VHS domain"/>
    <property type="match status" value="1"/>
</dbReference>
<dbReference type="PROSITE" id="PS50179">
    <property type="entry name" value="VHS"/>
    <property type="match status" value="1"/>
</dbReference>
<comment type="subcellular location">
    <subcellularLocation>
        <location evidence="1">Membrane</location>
        <topology evidence="1">Peripheral membrane protein</topology>
    </subcellularLocation>
</comment>
<protein>
    <submittedName>
        <fullName evidence="9">Target of Myb protein 1 isoform X1</fullName>
    </submittedName>
</protein>
<dbReference type="InterPro" id="IPR008942">
    <property type="entry name" value="ENTH_VHS"/>
</dbReference>
<name>A0AAQ3JR21_9LILI</name>
<evidence type="ECO:0000256" key="1">
    <source>
        <dbReference type="ARBA" id="ARBA00004170"/>
    </source>
</evidence>
<sequence>MAGALVDRATSDMLIGPDWAMNVQICDILNRDPGQAKDVVRGLRKRIGHKNPKVQLLALTLLETVIKNCGDIVHMYVAERDVLHKMVKIVKKKPDAQVKEKILKLIDTWQETLGGPRAAYPQYYAAYQELLQAGAVFPQRTERSAPLFGAPKETLGSYPPSIQNTNFNQEVPESSVGSDLPALSLTEIQNARGIMDVLAEMLNAIDPGNKEGLRQEVVVDLVDQCRTYKQRVVQLINTTSDEELLSQGLALNDDLQHVLAKHDAIAAGIAVQVVKPKTLQALVDIDDSAASKETDKRPSTSTNTSSQPPLQQLSLPAPLPSNGSATSLAIIDPNIDLLSGEDFSKPANENSLALVPVGEPVTNSASEQNILALVDMFPNTNTQVNNINPTSLSDTQLTLSAPQAYPPVTPLQLTPQQLQQPAPHPNGSIPNTRPPQYEYAVNNGTQLNQANPVWNGQVHSSFTSQQPAQGYGVNDQGGVLPLPPWEAQPVQASELPTLQPQPQQLLHGQFGGLNSSMGPTGQPVYMQPQGARPIPGNFMGVPHQQVMVGTQFGGLQPQLVQSSQYVGMYAPMQNGQMAPIYSQQMYGGNFPSYNQQIFSSSQLTGYGGYMKQPEPQFYNPRGPAYNYSSPDELSQRMHGLSMQNNMSANRTPSYQTSVPSYVHQSNTPLKTEDKLFGDLLSMAKTKQSKPTANKVGGS</sequence>
<dbReference type="InterPro" id="IPR004152">
    <property type="entry name" value="GAT_dom"/>
</dbReference>
<keyword evidence="3" id="KW-0813">Transport</keyword>
<evidence type="ECO:0000313" key="10">
    <source>
        <dbReference type="Proteomes" id="UP001327560"/>
    </source>
</evidence>
<dbReference type="InterPro" id="IPR044836">
    <property type="entry name" value="TOL_plant"/>
</dbReference>
<evidence type="ECO:0000256" key="2">
    <source>
        <dbReference type="ARBA" id="ARBA00007708"/>
    </source>
</evidence>
<keyword evidence="10" id="KW-1185">Reference proteome</keyword>
<dbReference type="Pfam" id="PF00790">
    <property type="entry name" value="VHS"/>
    <property type="match status" value="1"/>
</dbReference>